<organism evidence="1 2">
    <name type="scientific">Acetatifactor muris</name>
    <dbReference type="NCBI Taxonomy" id="879566"/>
    <lineage>
        <taxon>Bacteria</taxon>
        <taxon>Bacillati</taxon>
        <taxon>Bacillota</taxon>
        <taxon>Clostridia</taxon>
        <taxon>Lachnospirales</taxon>
        <taxon>Lachnospiraceae</taxon>
        <taxon>Acetatifactor</taxon>
    </lineage>
</organism>
<dbReference type="AlphaFoldDB" id="A0A2K4ZPL2"/>
<name>A0A2K4ZPL2_9FIRM</name>
<keyword evidence="2" id="KW-1185">Reference proteome</keyword>
<accession>A0A2K4ZPL2</accession>
<proteinExistence type="predicted"/>
<sequence>MYLAAGKSSALMVLYGLLRNWNKENNHGKNLD</sequence>
<protein>
    <submittedName>
        <fullName evidence="1">Uncharacterized protein</fullName>
    </submittedName>
</protein>
<reference evidence="1 2" key="1">
    <citation type="submission" date="2018-01" db="EMBL/GenBank/DDBJ databases">
        <authorList>
            <person name="Gaut B.S."/>
            <person name="Morton B.R."/>
            <person name="Clegg M.T."/>
            <person name="Duvall M.R."/>
        </authorList>
    </citation>
    <scope>NUCLEOTIDE SEQUENCE [LARGE SCALE GENOMIC DNA]</scope>
    <source>
        <strain evidence="1">GP69</strain>
    </source>
</reference>
<gene>
    <name evidence="1" type="ORF">AMURIS_05192</name>
</gene>
<dbReference type="Proteomes" id="UP000236311">
    <property type="component" value="Unassembled WGS sequence"/>
</dbReference>
<dbReference type="EMBL" id="OFSM01000050">
    <property type="protein sequence ID" value="SOY32433.1"/>
    <property type="molecule type" value="Genomic_DNA"/>
</dbReference>
<evidence type="ECO:0000313" key="2">
    <source>
        <dbReference type="Proteomes" id="UP000236311"/>
    </source>
</evidence>
<evidence type="ECO:0000313" key="1">
    <source>
        <dbReference type="EMBL" id="SOY32433.1"/>
    </source>
</evidence>